<reference evidence="4 5" key="1">
    <citation type="journal article" date="2019" name="Commun. Biol.">
        <title>The bagworm genome reveals a unique fibroin gene that provides high tensile strength.</title>
        <authorList>
            <person name="Kono N."/>
            <person name="Nakamura H."/>
            <person name="Ohtoshi R."/>
            <person name="Tomita M."/>
            <person name="Numata K."/>
            <person name="Arakawa K."/>
        </authorList>
    </citation>
    <scope>NUCLEOTIDE SEQUENCE [LARGE SCALE GENOMIC DNA]</scope>
</reference>
<dbReference type="STRING" id="151549.A0A4C1U696"/>
<dbReference type="AlphaFoldDB" id="A0A4C1U696"/>
<evidence type="ECO:0000259" key="3">
    <source>
        <dbReference type="PROSITE" id="PS50157"/>
    </source>
</evidence>
<dbReference type="InterPro" id="IPR013087">
    <property type="entry name" value="Znf_C2H2_type"/>
</dbReference>
<keyword evidence="1" id="KW-0863">Zinc-finger</keyword>
<gene>
    <name evidence="4" type="primary">HINFP</name>
    <name evidence="4" type="ORF">EVAR_6864_1</name>
</gene>
<keyword evidence="1" id="KW-0479">Metal-binding</keyword>
<feature type="compositionally biased region" description="Acidic residues" evidence="2">
    <location>
        <begin position="189"/>
        <end position="211"/>
    </location>
</feature>
<keyword evidence="1" id="KW-0862">Zinc</keyword>
<name>A0A4C1U696_EUMVA</name>
<dbReference type="GO" id="GO:0008270">
    <property type="term" value="F:zinc ion binding"/>
    <property type="evidence" value="ECO:0007669"/>
    <property type="project" value="UniProtKB-KW"/>
</dbReference>
<dbReference type="PROSITE" id="PS50157">
    <property type="entry name" value="ZINC_FINGER_C2H2_2"/>
    <property type="match status" value="1"/>
</dbReference>
<feature type="domain" description="C2H2-type" evidence="3">
    <location>
        <begin position="27"/>
        <end position="54"/>
    </location>
</feature>
<dbReference type="OrthoDB" id="10039931at2759"/>
<dbReference type="Proteomes" id="UP000299102">
    <property type="component" value="Unassembled WGS sequence"/>
</dbReference>
<dbReference type="SMART" id="SM00355">
    <property type="entry name" value="ZnF_C2H2"/>
    <property type="match status" value="2"/>
</dbReference>
<accession>A0A4C1U696</accession>
<keyword evidence="5" id="KW-1185">Reference proteome</keyword>
<evidence type="ECO:0000313" key="4">
    <source>
        <dbReference type="EMBL" id="GBP21892.1"/>
    </source>
</evidence>
<organism evidence="4 5">
    <name type="scientific">Eumeta variegata</name>
    <name type="common">Bagworm moth</name>
    <name type="synonym">Eumeta japonica</name>
    <dbReference type="NCBI Taxonomy" id="151549"/>
    <lineage>
        <taxon>Eukaryota</taxon>
        <taxon>Metazoa</taxon>
        <taxon>Ecdysozoa</taxon>
        <taxon>Arthropoda</taxon>
        <taxon>Hexapoda</taxon>
        <taxon>Insecta</taxon>
        <taxon>Pterygota</taxon>
        <taxon>Neoptera</taxon>
        <taxon>Endopterygota</taxon>
        <taxon>Lepidoptera</taxon>
        <taxon>Glossata</taxon>
        <taxon>Ditrysia</taxon>
        <taxon>Tineoidea</taxon>
        <taxon>Psychidae</taxon>
        <taxon>Oiketicinae</taxon>
        <taxon>Eumeta</taxon>
    </lineage>
</organism>
<sequence length="254" mass="29473">MTAPTRSALASHIRYRHLGHDRNLRTHQCPHCEYRAITKQDLKKHIMIHTKKRKAKRSTDEELSDEECSSLVKKKKKIVKKYCCHMCPKNKMKIFLRGSRLTAHLVNVHGAQRSCSRFKYQICDDGMYRLNITRYESLEVSKKVTYGDRGPIESLNKNYDVEVVVKSEPTEFTPMQFTVKLKEAGSNEKEEEEEEQVDTLKEDPDEEEETNIIESIKKEEINSQSGEVEITMCDVDEKGNVIHSTVVTSDVQYM</sequence>
<evidence type="ECO:0000313" key="5">
    <source>
        <dbReference type="Proteomes" id="UP000299102"/>
    </source>
</evidence>
<comment type="caution">
    <text evidence="4">The sequence shown here is derived from an EMBL/GenBank/DDBJ whole genome shotgun (WGS) entry which is preliminary data.</text>
</comment>
<dbReference type="EMBL" id="BGZK01000133">
    <property type="protein sequence ID" value="GBP21892.1"/>
    <property type="molecule type" value="Genomic_DNA"/>
</dbReference>
<proteinExistence type="predicted"/>
<evidence type="ECO:0000256" key="2">
    <source>
        <dbReference type="SAM" id="MobiDB-lite"/>
    </source>
</evidence>
<dbReference type="Gene3D" id="3.30.160.60">
    <property type="entry name" value="Classic Zinc Finger"/>
    <property type="match status" value="1"/>
</dbReference>
<evidence type="ECO:0000256" key="1">
    <source>
        <dbReference type="PROSITE-ProRule" id="PRU00042"/>
    </source>
</evidence>
<protein>
    <submittedName>
        <fullName evidence="4">Histone H4 transcription factor</fullName>
    </submittedName>
</protein>
<feature type="region of interest" description="Disordered" evidence="2">
    <location>
        <begin position="183"/>
        <end position="214"/>
    </location>
</feature>